<keyword evidence="8" id="KW-0418">Kinase</keyword>
<dbReference type="PROSITE" id="PS00108">
    <property type="entry name" value="PROTEIN_KINASE_ST"/>
    <property type="match status" value="1"/>
</dbReference>
<proteinExistence type="inferred from homology"/>
<protein>
    <recommendedName>
        <fullName evidence="4">Serine/threonine-protein kinase 1</fullName>
        <ecNumber evidence="3">2.7.11.1</ecNumber>
    </recommendedName>
</protein>
<dbReference type="InterPro" id="IPR051138">
    <property type="entry name" value="PIM_Ser/Thr_kinase"/>
</dbReference>
<dbReference type="Proteomes" id="UP000694409">
    <property type="component" value="Unassembled WGS sequence"/>
</dbReference>
<evidence type="ECO:0000313" key="14">
    <source>
        <dbReference type="Ensembl" id="ENSSCAP00000014782.1"/>
    </source>
</evidence>
<dbReference type="GO" id="GO:0004674">
    <property type="term" value="F:protein serine/threonine kinase activity"/>
    <property type="evidence" value="ECO:0007669"/>
    <property type="project" value="UniProtKB-KW"/>
</dbReference>
<dbReference type="SUPFAM" id="SSF56112">
    <property type="entry name" value="Protein kinase-like (PK-like)"/>
    <property type="match status" value="1"/>
</dbReference>
<name>A0A8C9NBG2_SERCA</name>
<dbReference type="Pfam" id="PF00069">
    <property type="entry name" value="Pkinase"/>
    <property type="match status" value="1"/>
</dbReference>
<feature type="domain" description="Protein kinase" evidence="13">
    <location>
        <begin position="1"/>
        <end position="146"/>
    </location>
</feature>
<evidence type="ECO:0000256" key="5">
    <source>
        <dbReference type="ARBA" id="ARBA00022527"/>
    </source>
</evidence>
<keyword evidence="10" id="KW-1035">Host cytoplasm</keyword>
<dbReference type="InterPro" id="IPR000719">
    <property type="entry name" value="Prot_kinase_dom"/>
</dbReference>
<dbReference type="Ensembl" id="ENSSCAT00000016572.1">
    <property type="protein sequence ID" value="ENSSCAP00000014782.1"/>
    <property type="gene ID" value="ENSSCAG00000010849.1"/>
</dbReference>
<dbReference type="PROSITE" id="PS50011">
    <property type="entry name" value="PROTEIN_KINASE_DOM"/>
    <property type="match status" value="1"/>
</dbReference>
<comment type="subcellular location">
    <subcellularLocation>
        <location evidence="1">Host cytoplasm</location>
    </subcellularLocation>
</comment>
<reference evidence="14" key="1">
    <citation type="submission" date="2025-08" db="UniProtKB">
        <authorList>
            <consortium name="Ensembl"/>
        </authorList>
    </citation>
    <scope>IDENTIFICATION</scope>
</reference>
<comment type="similarity">
    <text evidence="2">Belongs to the protein kinase superfamily. CAMK Ser/Thr protein kinase family. PIM subfamily.</text>
</comment>
<dbReference type="InterPro" id="IPR011009">
    <property type="entry name" value="Kinase-like_dom_sf"/>
</dbReference>
<keyword evidence="6" id="KW-0808">Transferase</keyword>
<evidence type="ECO:0000256" key="11">
    <source>
        <dbReference type="ARBA" id="ARBA00047899"/>
    </source>
</evidence>
<dbReference type="PANTHER" id="PTHR22984">
    <property type="entry name" value="SERINE/THREONINE-PROTEIN KINASE PIM"/>
    <property type="match status" value="1"/>
</dbReference>
<evidence type="ECO:0000256" key="10">
    <source>
        <dbReference type="ARBA" id="ARBA00023200"/>
    </source>
</evidence>
<dbReference type="PANTHER" id="PTHR22984:SF25">
    <property type="entry name" value="PROTEIN KINASE DOMAIN-CONTAINING PROTEIN"/>
    <property type="match status" value="1"/>
</dbReference>
<evidence type="ECO:0000256" key="7">
    <source>
        <dbReference type="ARBA" id="ARBA00022741"/>
    </source>
</evidence>
<accession>A0A8C9NBG2</accession>
<dbReference type="InterPro" id="IPR008271">
    <property type="entry name" value="Ser/Thr_kinase_AS"/>
</dbReference>
<keyword evidence="5" id="KW-0723">Serine/threonine-protein kinase</keyword>
<reference evidence="14" key="2">
    <citation type="submission" date="2025-09" db="UniProtKB">
        <authorList>
            <consortium name="Ensembl"/>
        </authorList>
    </citation>
    <scope>IDENTIFICATION</scope>
</reference>
<dbReference type="EC" id="2.7.11.1" evidence="3"/>
<evidence type="ECO:0000256" key="6">
    <source>
        <dbReference type="ARBA" id="ARBA00022679"/>
    </source>
</evidence>
<dbReference type="GeneTree" id="ENSGT00940000153394"/>
<evidence type="ECO:0000256" key="8">
    <source>
        <dbReference type="ARBA" id="ARBA00022777"/>
    </source>
</evidence>
<comment type="catalytic activity">
    <reaction evidence="11">
        <text>L-threonyl-[protein] + ATP = O-phospho-L-threonyl-[protein] + ADP + H(+)</text>
        <dbReference type="Rhea" id="RHEA:46608"/>
        <dbReference type="Rhea" id="RHEA-COMP:11060"/>
        <dbReference type="Rhea" id="RHEA-COMP:11605"/>
        <dbReference type="ChEBI" id="CHEBI:15378"/>
        <dbReference type="ChEBI" id="CHEBI:30013"/>
        <dbReference type="ChEBI" id="CHEBI:30616"/>
        <dbReference type="ChEBI" id="CHEBI:61977"/>
        <dbReference type="ChEBI" id="CHEBI:456216"/>
        <dbReference type="EC" id="2.7.11.1"/>
    </reaction>
</comment>
<evidence type="ECO:0000256" key="4">
    <source>
        <dbReference type="ARBA" id="ARBA00016885"/>
    </source>
</evidence>
<dbReference type="GO" id="GO:0005737">
    <property type="term" value="C:cytoplasm"/>
    <property type="evidence" value="ECO:0007669"/>
    <property type="project" value="TreeGrafter"/>
</dbReference>
<evidence type="ECO:0000313" key="15">
    <source>
        <dbReference type="Proteomes" id="UP000694409"/>
    </source>
</evidence>
<dbReference type="AlphaFoldDB" id="A0A8C9NBG2"/>
<keyword evidence="9" id="KW-0067">ATP-binding</keyword>
<sequence>MVCLERCQKLSGFLAERRFLPEEEARELFRQVLEAVQHCTSSGVLHGDIKPENFLLDLASGQLKLNDFGCGTFLQDTAYTQFAGEPWQGMLLGISWPSLGAAPGLPPVAAGMRLMAEPNSFGWGCEGGQLPALLTAFSTHCGLGWG</sequence>
<dbReference type="GO" id="GO:0005524">
    <property type="term" value="F:ATP binding"/>
    <property type="evidence" value="ECO:0007669"/>
    <property type="project" value="UniProtKB-KW"/>
</dbReference>
<comment type="catalytic activity">
    <reaction evidence="12">
        <text>L-seryl-[protein] + ATP = O-phospho-L-seryl-[protein] + ADP + H(+)</text>
        <dbReference type="Rhea" id="RHEA:17989"/>
        <dbReference type="Rhea" id="RHEA-COMP:9863"/>
        <dbReference type="Rhea" id="RHEA-COMP:11604"/>
        <dbReference type="ChEBI" id="CHEBI:15378"/>
        <dbReference type="ChEBI" id="CHEBI:29999"/>
        <dbReference type="ChEBI" id="CHEBI:30616"/>
        <dbReference type="ChEBI" id="CHEBI:83421"/>
        <dbReference type="ChEBI" id="CHEBI:456216"/>
        <dbReference type="EC" id="2.7.11.1"/>
    </reaction>
</comment>
<evidence type="ECO:0000256" key="1">
    <source>
        <dbReference type="ARBA" id="ARBA00004192"/>
    </source>
</evidence>
<evidence type="ECO:0000256" key="9">
    <source>
        <dbReference type="ARBA" id="ARBA00022840"/>
    </source>
</evidence>
<keyword evidence="7" id="KW-0547">Nucleotide-binding</keyword>
<evidence type="ECO:0000256" key="12">
    <source>
        <dbReference type="ARBA" id="ARBA00048679"/>
    </source>
</evidence>
<evidence type="ECO:0000256" key="2">
    <source>
        <dbReference type="ARBA" id="ARBA00005505"/>
    </source>
</evidence>
<dbReference type="Gene3D" id="1.10.510.10">
    <property type="entry name" value="Transferase(Phosphotransferase) domain 1"/>
    <property type="match status" value="1"/>
</dbReference>
<evidence type="ECO:0000259" key="13">
    <source>
        <dbReference type="PROSITE" id="PS50011"/>
    </source>
</evidence>
<organism evidence="14 15">
    <name type="scientific">Serinus canaria</name>
    <name type="common">Island canary</name>
    <name type="synonym">Fringilla canaria</name>
    <dbReference type="NCBI Taxonomy" id="9135"/>
    <lineage>
        <taxon>Eukaryota</taxon>
        <taxon>Metazoa</taxon>
        <taxon>Chordata</taxon>
        <taxon>Craniata</taxon>
        <taxon>Vertebrata</taxon>
        <taxon>Euteleostomi</taxon>
        <taxon>Archelosauria</taxon>
        <taxon>Archosauria</taxon>
        <taxon>Dinosauria</taxon>
        <taxon>Saurischia</taxon>
        <taxon>Theropoda</taxon>
        <taxon>Coelurosauria</taxon>
        <taxon>Aves</taxon>
        <taxon>Neognathae</taxon>
        <taxon>Neoaves</taxon>
        <taxon>Telluraves</taxon>
        <taxon>Australaves</taxon>
        <taxon>Passeriformes</taxon>
        <taxon>Passeroidea</taxon>
        <taxon>Fringillidae</taxon>
        <taxon>Carduelinae</taxon>
        <taxon>Serinus</taxon>
    </lineage>
</organism>
<evidence type="ECO:0000256" key="3">
    <source>
        <dbReference type="ARBA" id="ARBA00012513"/>
    </source>
</evidence>
<keyword evidence="15" id="KW-1185">Reference proteome</keyword>